<protein>
    <submittedName>
        <fullName evidence="1">(spotted green pufferfish) hypothetical protein</fullName>
    </submittedName>
</protein>
<comment type="caution">
    <text evidence="1">The sequence shown here is derived from an EMBL/GenBank/DDBJ whole genome shotgun (WGS) entry which is preliminary data.</text>
</comment>
<proteinExistence type="predicted"/>
<dbReference type="EMBL" id="CAAE01022106">
    <property type="protein sequence ID" value="CAG14358.1"/>
    <property type="molecule type" value="Genomic_DNA"/>
</dbReference>
<feature type="non-terminal residue" evidence="1">
    <location>
        <position position="58"/>
    </location>
</feature>
<dbReference type="KEGG" id="tng:GSTEN00037078G001"/>
<reference evidence="1" key="2">
    <citation type="submission" date="2004-02" db="EMBL/GenBank/DDBJ databases">
        <authorList>
            <consortium name="Genoscope"/>
            <consortium name="Whitehead Institute Centre for Genome Research"/>
        </authorList>
    </citation>
    <scope>NUCLEOTIDE SEQUENCE</scope>
</reference>
<sequence>FSRLMSSMSSLAELCLPSLHQKLFDCDEQHRDKDYLLERRDLAIDFIFCLVSVEVLKQ</sequence>
<dbReference type="OrthoDB" id="6287725at2759"/>
<gene>
    <name evidence="1" type="ORF">GSTENG00037078001</name>
</gene>
<name>Q4RB75_TETNG</name>
<reference evidence="1" key="1">
    <citation type="journal article" date="2004" name="Nature">
        <title>Genome duplication in the teleost fish Tetraodon nigroviridis reveals the early vertebrate proto-karyotype.</title>
        <authorList>
            <person name="Jaillon O."/>
            <person name="Aury J.-M."/>
            <person name="Brunet F."/>
            <person name="Petit J.-L."/>
            <person name="Stange-Thomann N."/>
            <person name="Mauceli E."/>
            <person name="Bouneau L."/>
            <person name="Fischer C."/>
            <person name="Ozouf-Costaz C."/>
            <person name="Bernot A."/>
            <person name="Nicaud S."/>
            <person name="Jaffe D."/>
            <person name="Fisher S."/>
            <person name="Lutfalla G."/>
            <person name="Dossat C."/>
            <person name="Segurens B."/>
            <person name="Dasilva C."/>
            <person name="Salanoubat M."/>
            <person name="Levy M."/>
            <person name="Boudet N."/>
            <person name="Castellano S."/>
            <person name="Anthouard V."/>
            <person name="Jubin C."/>
            <person name="Castelli V."/>
            <person name="Katinka M."/>
            <person name="Vacherie B."/>
            <person name="Biemont C."/>
            <person name="Skalli Z."/>
            <person name="Cattolico L."/>
            <person name="Poulain J."/>
            <person name="De Berardinis V."/>
            <person name="Cruaud C."/>
            <person name="Duprat S."/>
            <person name="Brottier P."/>
            <person name="Coutanceau J.-P."/>
            <person name="Gouzy J."/>
            <person name="Parra G."/>
            <person name="Lardier G."/>
            <person name="Chapple C."/>
            <person name="McKernan K.J."/>
            <person name="McEwan P."/>
            <person name="Bosak S."/>
            <person name="Kellis M."/>
            <person name="Volff J.-N."/>
            <person name="Guigo R."/>
            <person name="Zody M.C."/>
            <person name="Mesirov J."/>
            <person name="Lindblad-Toh K."/>
            <person name="Birren B."/>
            <person name="Nusbaum C."/>
            <person name="Kahn D."/>
            <person name="Robinson-Rechavi M."/>
            <person name="Laudet V."/>
            <person name="Schachter V."/>
            <person name="Quetier F."/>
            <person name="Saurin W."/>
            <person name="Scarpelli C."/>
            <person name="Wincker P."/>
            <person name="Lander E.S."/>
            <person name="Weissenbach J."/>
            <person name="Roest Crollius H."/>
        </authorList>
    </citation>
    <scope>NUCLEOTIDE SEQUENCE [LARGE SCALE GENOMIC DNA]</scope>
</reference>
<organism evidence="1">
    <name type="scientific">Tetraodon nigroviridis</name>
    <name type="common">Spotted green pufferfish</name>
    <name type="synonym">Chelonodon nigroviridis</name>
    <dbReference type="NCBI Taxonomy" id="99883"/>
    <lineage>
        <taxon>Eukaryota</taxon>
        <taxon>Metazoa</taxon>
        <taxon>Chordata</taxon>
        <taxon>Craniata</taxon>
        <taxon>Vertebrata</taxon>
        <taxon>Euteleostomi</taxon>
        <taxon>Actinopterygii</taxon>
        <taxon>Neopterygii</taxon>
        <taxon>Teleostei</taxon>
        <taxon>Neoteleostei</taxon>
        <taxon>Acanthomorphata</taxon>
        <taxon>Eupercaria</taxon>
        <taxon>Tetraodontiformes</taxon>
        <taxon>Tetradontoidea</taxon>
        <taxon>Tetraodontidae</taxon>
        <taxon>Tetraodon</taxon>
    </lineage>
</organism>
<feature type="non-terminal residue" evidence="1">
    <location>
        <position position="1"/>
    </location>
</feature>
<accession>Q4RB75</accession>
<dbReference type="AlphaFoldDB" id="Q4RB75"/>
<evidence type="ECO:0000313" key="1">
    <source>
        <dbReference type="EMBL" id="CAG14358.1"/>
    </source>
</evidence>